<dbReference type="Gene3D" id="3.40.50.300">
    <property type="entry name" value="P-loop containing nucleotide triphosphate hydrolases"/>
    <property type="match status" value="2"/>
</dbReference>
<feature type="coiled-coil region" evidence="25">
    <location>
        <begin position="532"/>
        <end position="566"/>
    </location>
</feature>
<comment type="catalytic activity">
    <reaction evidence="1">
        <text>[protein]-peptidylproline (omega=180) = [protein]-peptidylproline (omega=0)</text>
        <dbReference type="Rhea" id="RHEA:16237"/>
        <dbReference type="Rhea" id="RHEA-COMP:10747"/>
        <dbReference type="Rhea" id="RHEA-COMP:10748"/>
        <dbReference type="ChEBI" id="CHEBI:83833"/>
        <dbReference type="ChEBI" id="CHEBI:83834"/>
        <dbReference type="EC" id="5.2.1.8"/>
    </reaction>
</comment>
<evidence type="ECO:0000256" key="19">
    <source>
        <dbReference type="ARBA" id="ARBA00032223"/>
    </source>
</evidence>
<dbReference type="InterPro" id="IPR027417">
    <property type="entry name" value="P-loop_NTPase"/>
</dbReference>
<evidence type="ECO:0000256" key="7">
    <source>
        <dbReference type="ARBA" id="ARBA00022801"/>
    </source>
</evidence>
<keyword evidence="12" id="KW-0697">Rotamase</keyword>
<dbReference type="PANTHER" id="PTHR47958">
    <property type="entry name" value="ATP-DEPENDENT RNA HELICASE DBP3"/>
    <property type="match status" value="1"/>
</dbReference>
<keyword evidence="32" id="KW-1185">Reference proteome</keyword>
<dbReference type="PROSITE" id="PS51194">
    <property type="entry name" value="HELICASE_CTER"/>
    <property type="match status" value="1"/>
</dbReference>
<feature type="compositionally biased region" description="Polar residues" evidence="26">
    <location>
        <begin position="934"/>
        <end position="956"/>
    </location>
</feature>
<dbReference type="GO" id="GO:0003755">
    <property type="term" value="F:peptidyl-prolyl cis-trans isomerase activity"/>
    <property type="evidence" value="ECO:0007669"/>
    <property type="project" value="UniProtKB-KW"/>
</dbReference>
<evidence type="ECO:0000256" key="20">
    <source>
        <dbReference type="ARBA" id="ARBA00038512"/>
    </source>
</evidence>
<feature type="short sequence motif" description="Q motif" evidence="24">
    <location>
        <begin position="74"/>
        <end position="102"/>
    </location>
</feature>
<comment type="catalytic activity">
    <reaction evidence="23">
        <text>ATP + H2O = ADP + phosphate + H(+)</text>
        <dbReference type="Rhea" id="RHEA:13065"/>
        <dbReference type="ChEBI" id="CHEBI:15377"/>
        <dbReference type="ChEBI" id="CHEBI:15378"/>
        <dbReference type="ChEBI" id="CHEBI:30616"/>
        <dbReference type="ChEBI" id="CHEBI:43474"/>
        <dbReference type="ChEBI" id="CHEBI:456216"/>
        <dbReference type="EC" id="3.6.4.13"/>
    </reaction>
</comment>
<feature type="domain" description="PPIase cyclophilin-type" evidence="27">
    <location>
        <begin position="1092"/>
        <end position="1256"/>
    </location>
</feature>
<evidence type="ECO:0000259" key="29">
    <source>
        <dbReference type="PROSITE" id="PS51194"/>
    </source>
</evidence>
<dbReference type="InterPro" id="IPR020892">
    <property type="entry name" value="Cyclophilin-type_PPIase_CS"/>
</dbReference>
<dbReference type="InterPro" id="IPR044728">
    <property type="entry name" value="EIF4A_DEADc"/>
</dbReference>
<evidence type="ECO:0000313" key="32">
    <source>
        <dbReference type="Proteomes" id="UP001138500"/>
    </source>
</evidence>
<evidence type="ECO:0000256" key="3">
    <source>
        <dbReference type="ARBA" id="ARBA00012552"/>
    </source>
</evidence>
<dbReference type="GO" id="GO:0003743">
    <property type="term" value="F:translation initiation factor activity"/>
    <property type="evidence" value="ECO:0007669"/>
    <property type="project" value="UniProtKB-KW"/>
</dbReference>
<feature type="compositionally biased region" description="Basic residues" evidence="26">
    <location>
        <begin position="878"/>
        <end position="888"/>
    </location>
</feature>
<evidence type="ECO:0000256" key="26">
    <source>
        <dbReference type="SAM" id="MobiDB-lite"/>
    </source>
</evidence>
<evidence type="ECO:0000256" key="15">
    <source>
        <dbReference type="ARBA" id="ARBA00024412"/>
    </source>
</evidence>
<dbReference type="Pfam" id="PF00271">
    <property type="entry name" value="Helicase_C"/>
    <property type="match status" value="1"/>
</dbReference>
<evidence type="ECO:0000256" key="18">
    <source>
        <dbReference type="ARBA" id="ARBA00031826"/>
    </source>
</evidence>
<evidence type="ECO:0000256" key="5">
    <source>
        <dbReference type="ARBA" id="ARBA00022540"/>
    </source>
</evidence>
<dbReference type="GO" id="GO:0016787">
    <property type="term" value="F:hydrolase activity"/>
    <property type="evidence" value="ECO:0007669"/>
    <property type="project" value="UniProtKB-KW"/>
</dbReference>
<dbReference type="InterPro" id="IPR000629">
    <property type="entry name" value="RNA-helicase_DEAD-box_CS"/>
</dbReference>
<dbReference type="EMBL" id="RIBY02002012">
    <property type="protein sequence ID" value="KAH9826256.1"/>
    <property type="molecule type" value="Genomic_DNA"/>
</dbReference>
<evidence type="ECO:0000256" key="13">
    <source>
        <dbReference type="ARBA" id="ARBA00023235"/>
    </source>
</evidence>
<dbReference type="SUPFAM" id="SSF52540">
    <property type="entry name" value="P-loop containing nucleoside triphosphate hydrolases"/>
    <property type="match status" value="2"/>
</dbReference>
<evidence type="ECO:0000256" key="4">
    <source>
        <dbReference type="ARBA" id="ARBA00013194"/>
    </source>
</evidence>
<feature type="compositionally biased region" description="Polar residues" evidence="26">
    <location>
        <begin position="804"/>
        <end position="813"/>
    </location>
</feature>
<evidence type="ECO:0000256" key="6">
    <source>
        <dbReference type="ARBA" id="ARBA00022741"/>
    </source>
</evidence>
<dbReference type="EC" id="5.2.1.8" evidence="4"/>
<gene>
    <name evidence="31" type="ORF">Tdes44962_MAKER03640</name>
</gene>
<reference evidence="31 32" key="1">
    <citation type="journal article" date="2018" name="IMA Fungus">
        <title>IMA Genome-F 10: Nine draft genome sequences of Claviceps purpurea s.lat., including C. arundinis, C. humidiphila, and C. cf. spartinae, pseudomolecules for the pitch canker pathogen Fusarium circinatum, draft genome of Davidsoniella eucalypti, Grosmannia galeiformis, Quambalaria eucalypti, and Teratosphaeria destructans.</title>
        <authorList>
            <person name="Wingfield B.D."/>
            <person name="Liu M."/>
            <person name="Nguyen H.D."/>
            <person name="Lane F.A."/>
            <person name="Morgan S.W."/>
            <person name="De Vos L."/>
            <person name="Wilken P.M."/>
            <person name="Duong T.A."/>
            <person name="Aylward J."/>
            <person name="Coetzee M.P."/>
            <person name="Dadej K."/>
            <person name="De Beer Z.W."/>
            <person name="Findlay W."/>
            <person name="Havenga M."/>
            <person name="Kolarik M."/>
            <person name="Menzies J.G."/>
            <person name="Naidoo K."/>
            <person name="Pochopski O."/>
            <person name="Shoukouhi P."/>
            <person name="Santana Q.C."/>
            <person name="Seifert K.A."/>
            <person name="Soal N."/>
            <person name="Steenkamp E.T."/>
            <person name="Tatham C.T."/>
            <person name="van der Nest M.A."/>
            <person name="Wingfield M.J."/>
        </authorList>
    </citation>
    <scope>NUCLEOTIDE SEQUENCE [LARGE SCALE GENOMIC DNA]</scope>
    <source>
        <strain evidence="31">CMW44962</strain>
    </source>
</reference>
<dbReference type="EC" id="3.6.4.13" evidence="3"/>
<evidence type="ECO:0000259" key="28">
    <source>
        <dbReference type="PROSITE" id="PS51192"/>
    </source>
</evidence>
<dbReference type="InterPro" id="IPR011545">
    <property type="entry name" value="DEAD/DEAH_box_helicase_dom"/>
</dbReference>
<dbReference type="PROSITE" id="PS50072">
    <property type="entry name" value="CSA_PPIASE_2"/>
    <property type="match status" value="1"/>
</dbReference>
<keyword evidence="8 31" id="KW-0347">Helicase</keyword>
<evidence type="ECO:0000256" key="16">
    <source>
        <dbReference type="ARBA" id="ARBA00024769"/>
    </source>
</evidence>
<dbReference type="FunFam" id="3.40.50.300:FF:000089">
    <property type="entry name" value="Eukaryotic initiation factor 4A-II"/>
    <property type="match status" value="1"/>
</dbReference>
<comment type="function">
    <text evidence="16">ATP-dependent RNA helicase which is a subunit of the eIF4F complex involved in cap recognition and is required for mRNA binding to ribosome. In the current model of translation initiation, eIF4A unwinds RNA secondary structures in the 5'-UTR of mRNAs which is necessary to allow efficient binding of the small ribosomal subunit, and subsequent scanning for the initiator codon.</text>
</comment>
<comment type="function">
    <text evidence="2">PPIases accelerate the folding of proteins. It catalyzes the cis-trans isomerization of proline imidic peptide bonds in oligopeptides.</text>
</comment>
<evidence type="ECO:0000313" key="31">
    <source>
        <dbReference type="EMBL" id="KAH9826256.1"/>
    </source>
</evidence>
<evidence type="ECO:0000256" key="22">
    <source>
        <dbReference type="ARBA" id="ARBA00041924"/>
    </source>
</evidence>
<evidence type="ECO:0000256" key="9">
    <source>
        <dbReference type="ARBA" id="ARBA00022840"/>
    </source>
</evidence>
<dbReference type="Gene3D" id="2.40.100.10">
    <property type="entry name" value="Cyclophilin-like"/>
    <property type="match status" value="1"/>
</dbReference>
<evidence type="ECO:0000256" key="17">
    <source>
        <dbReference type="ARBA" id="ARBA00025866"/>
    </source>
</evidence>
<keyword evidence="11" id="KW-0648">Protein biosynthesis</keyword>
<evidence type="ECO:0000256" key="24">
    <source>
        <dbReference type="PROSITE-ProRule" id="PRU00552"/>
    </source>
</evidence>
<keyword evidence="5" id="KW-0396">Initiation factor</keyword>
<dbReference type="PROSITE" id="PS51195">
    <property type="entry name" value="Q_MOTIF"/>
    <property type="match status" value="1"/>
</dbReference>
<dbReference type="InterPro" id="IPR014001">
    <property type="entry name" value="Helicase_ATP-bd"/>
</dbReference>
<feature type="compositionally biased region" description="Basic residues" evidence="26">
    <location>
        <begin position="750"/>
        <end position="759"/>
    </location>
</feature>
<dbReference type="SUPFAM" id="SSF50891">
    <property type="entry name" value="Cyclophilin-like"/>
    <property type="match status" value="1"/>
</dbReference>
<evidence type="ECO:0000256" key="10">
    <source>
        <dbReference type="ARBA" id="ARBA00022884"/>
    </source>
</evidence>
<evidence type="ECO:0000256" key="12">
    <source>
        <dbReference type="ARBA" id="ARBA00023110"/>
    </source>
</evidence>
<comment type="similarity">
    <text evidence="20">Belongs to the cyclophilin-type PPIase family. PPIase H subfamily.</text>
</comment>
<dbReference type="PROSITE" id="PS51192">
    <property type="entry name" value="HELICASE_ATP_BIND_1"/>
    <property type="match status" value="1"/>
</dbReference>
<dbReference type="FunFam" id="2.40.100.10:FF:000035">
    <property type="entry name" value="Peptidyl-prolyl cis-trans isomerase"/>
    <property type="match status" value="1"/>
</dbReference>
<feature type="compositionally biased region" description="Basic residues" evidence="26">
    <location>
        <begin position="817"/>
        <end position="826"/>
    </location>
</feature>
<name>A0A9W7SPL8_9PEZI</name>
<dbReference type="PRINTS" id="PR00153">
    <property type="entry name" value="CSAPPISMRASE"/>
</dbReference>
<dbReference type="Pfam" id="PF00160">
    <property type="entry name" value="Pro_isomerase"/>
    <property type="match status" value="1"/>
</dbReference>
<dbReference type="PROSITE" id="PS00170">
    <property type="entry name" value="CSA_PPIASE_1"/>
    <property type="match status" value="1"/>
</dbReference>
<feature type="compositionally biased region" description="Low complexity" evidence="26">
    <location>
        <begin position="965"/>
        <end position="981"/>
    </location>
</feature>
<keyword evidence="13" id="KW-0413">Isomerase</keyword>
<dbReference type="GO" id="GO:0006457">
    <property type="term" value="P:protein folding"/>
    <property type="evidence" value="ECO:0007669"/>
    <property type="project" value="InterPro"/>
</dbReference>
<feature type="domain" description="DEAD-box RNA helicase Q" evidence="30">
    <location>
        <begin position="74"/>
        <end position="102"/>
    </location>
</feature>
<dbReference type="SMART" id="SM00490">
    <property type="entry name" value="HELICc"/>
    <property type="match status" value="1"/>
</dbReference>
<proteinExistence type="inferred from homology"/>
<comment type="caution">
    <text evidence="31">The sequence shown here is derived from an EMBL/GenBank/DDBJ whole genome shotgun (WGS) entry which is preliminary data.</text>
</comment>
<reference evidence="31 32" key="2">
    <citation type="journal article" date="2021" name="Curr. Genet.">
        <title>Genetic response to nitrogen starvation in the aggressive Eucalyptus foliar pathogen Teratosphaeria destructans.</title>
        <authorList>
            <person name="Havenga M."/>
            <person name="Wingfield B.D."/>
            <person name="Wingfield M.J."/>
            <person name="Dreyer L.L."/>
            <person name="Roets F."/>
            <person name="Aylward J."/>
        </authorList>
    </citation>
    <scope>NUCLEOTIDE SEQUENCE [LARGE SCALE GENOMIC DNA]</scope>
    <source>
        <strain evidence="31">CMW44962</strain>
    </source>
</reference>
<feature type="domain" description="Helicase C-terminal" evidence="29">
    <location>
        <begin position="286"/>
        <end position="447"/>
    </location>
</feature>
<keyword evidence="9" id="KW-0067">ATP-binding</keyword>
<sequence>NRTTLIFESLVSSSSSTTANTRRPLALESPPPPLHFKLAAKRQRVPHTTAIMADKGLEDIDAGQIESNYDETTDSFDAMNLKAELLRGVYAYGFERPSAIQQRAIMPVIKGNDVIAQAQSGTGKTATFSISVLQKIDTNLKACQALILAPTRELAQQIQKVVVAIGDFMNIECHACIGGTSVRDDMKALQDGPQVVVGTPGRVADMIQRRVLKTDSMKMFVLDEADEMLSRGFTEQIYDIFQLLPQSTQVVLLSATMPQDVLEVTTKFMRDPIRILVKKDELTLEGIKQFYIAVEKEDWKLDTLCDLYETVTITQAVIFCNTRRKVDWLTDKLTARDFTVSAMHGDMDQTQRDVIMKEFRSGSSRVLIATDLLARGIDVQQVSLVINYDLPANRENYIHRIGRGGRFGRKGVAINFVSADDVRMMREIEQFYSTQIEEMPMNTSSKRDTPHYLKKTASEFDCAAAAISLWRLDDERRRFTTTIHLTASTLPNQTRRNHHSRLRRIRDEASTRFGINDMNSTTPSSPTSMLWAHQLKRENAHLLSRLQTLESKNQQQDDRLTKAEASAGAATRNDIAALAKQVNALDEKRINDRIAKMEDTVTLRLDAVEAANEATVIKLASVEKADILAEEEKRRAFTKEKALLQRVGEVEENLKQYQSCLQQVNRKVDEESVSVVKGQLETLASQVRKEGKEMKRLEDSLNALEKANEELRKANERLAAEVARLAPKPSTETEVSDTAPVAKTGGRNPMSKRRKKKSHTWTGGGADRDIIRQASELEPSQSPLPAKKVTPNKPSVPPPASKTVPKTVTQAATQRKAVAKPAKKPARKSEPAKASKPLVHVDDEDAGKPIIRSGKGWYEVPASPSQSSGNSEPELSSRRGRGRPRKSQMRMDTLQELGLTDQRVTRGARQQYAQAKTQEAGRKRKGAEVPAASGNAQKFNENTKSTKASRNDNAATASRKKPELLSSPVSSRSASPVSSLRTGQGVDGGMGQNALLGAVDSQPKQSLPVARRRVIKQDDDENDQELLRRFMWKAQKSHATYKSTLTLATTNFCAPSLSNLSPLHSNITRKTPFPPISKMADQPPKPANPIVFFDITLGGEPLGRIKMELFADIVPKTAENFRQFCTGESKSHLGKPQGYKGCKFHRVIKDFMLQGGDFLNGDGTGSISVYGTKSFADENFVLKHEREGLLSMANSGPNTNGSQFFITTVPTPHLNGKHVVFGKVVEGMDVVKKIENVRTRPGDVPNQPVVIAQCGGGEVRVRVSLPVEAAMVGLRSFARPQNAGHSLDEHPIGLECRAGSRRSSADHEASTIYIPRAQVDIYSIPS</sequence>
<evidence type="ECO:0000256" key="2">
    <source>
        <dbReference type="ARBA" id="ARBA00002388"/>
    </source>
</evidence>
<dbReference type="CDD" id="cd18787">
    <property type="entry name" value="SF2_C_DEAD"/>
    <property type="match status" value="1"/>
</dbReference>
<keyword evidence="7" id="KW-0378">Hydrolase</keyword>
<evidence type="ECO:0000256" key="23">
    <source>
        <dbReference type="ARBA" id="ARBA00047984"/>
    </source>
</evidence>
<dbReference type="Pfam" id="PF00270">
    <property type="entry name" value="DEAD"/>
    <property type="match status" value="1"/>
</dbReference>
<dbReference type="GO" id="GO:0003724">
    <property type="term" value="F:RNA helicase activity"/>
    <property type="evidence" value="ECO:0007669"/>
    <property type="project" value="UniProtKB-EC"/>
</dbReference>
<dbReference type="InterPro" id="IPR014014">
    <property type="entry name" value="RNA_helicase_DEAD_Q_motif"/>
</dbReference>
<dbReference type="CDD" id="cd01926">
    <property type="entry name" value="cyclophilin_ABH_like"/>
    <property type="match status" value="1"/>
</dbReference>
<dbReference type="OrthoDB" id="10265785at2759"/>
<keyword evidence="10" id="KW-0694">RNA-binding</keyword>
<dbReference type="SMART" id="SM00487">
    <property type="entry name" value="DEXDc"/>
    <property type="match status" value="1"/>
</dbReference>
<keyword evidence="25" id="KW-0175">Coiled coil</keyword>
<comment type="similarity">
    <text evidence="14">Belongs to the DEAD box helicase family. eIF4A subfamily.</text>
</comment>
<accession>A0A9W7SPL8</accession>
<dbReference type="InterPro" id="IPR002130">
    <property type="entry name" value="Cyclophilin-type_PPIase_dom"/>
</dbReference>
<dbReference type="InterPro" id="IPR029000">
    <property type="entry name" value="Cyclophilin-like_dom_sf"/>
</dbReference>
<evidence type="ECO:0000256" key="14">
    <source>
        <dbReference type="ARBA" id="ARBA00024352"/>
    </source>
</evidence>
<comment type="subunit">
    <text evidence="17">Component of the eIF4F complex, which composition varies with external and internal environmental conditions. It is composed of at least eIF4A, eIF4E and eIF4G.</text>
</comment>
<evidence type="ECO:0000256" key="25">
    <source>
        <dbReference type="SAM" id="Coils"/>
    </source>
</evidence>
<dbReference type="InterPro" id="IPR001650">
    <property type="entry name" value="Helicase_C-like"/>
</dbReference>
<dbReference type="PROSITE" id="PS00039">
    <property type="entry name" value="DEAD_ATP_HELICASE"/>
    <property type="match status" value="1"/>
</dbReference>
<dbReference type="GO" id="GO:0005524">
    <property type="term" value="F:ATP binding"/>
    <property type="evidence" value="ECO:0007669"/>
    <property type="project" value="UniProtKB-KW"/>
</dbReference>
<evidence type="ECO:0000256" key="8">
    <source>
        <dbReference type="ARBA" id="ARBA00022806"/>
    </source>
</evidence>
<evidence type="ECO:0000259" key="30">
    <source>
        <dbReference type="PROSITE" id="PS51195"/>
    </source>
</evidence>
<keyword evidence="6" id="KW-0547">Nucleotide-binding</keyword>
<dbReference type="FunFam" id="3.40.50.300:FF:000031">
    <property type="entry name" value="Eukaryotic initiation factor 4A-III"/>
    <property type="match status" value="1"/>
</dbReference>
<feature type="region of interest" description="Disordered" evidence="26">
    <location>
        <begin position="723"/>
        <end position="993"/>
    </location>
</feature>
<protein>
    <recommendedName>
        <fullName evidence="15">ATP-dependent RNA helicase eIF4A</fullName>
        <ecNumber evidence="3">3.6.4.13</ecNumber>
        <ecNumber evidence="4">5.2.1.8</ecNumber>
    </recommendedName>
    <alternativeName>
        <fullName evidence="19">Eukaryotic initiation factor 4A</fullName>
    </alternativeName>
    <alternativeName>
        <fullName evidence="21">Peptidyl-prolyl cis-trans isomerase H</fullName>
    </alternativeName>
    <alternativeName>
        <fullName evidence="22">Rotamase H</fullName>
    </alternativeName>
    <alternativeName>
        <fullName evidence="18">Translation initiation factor 1</fullName>
    </alternativeName>
</protein>
<organism evidence="31 32">
    <name type="scientific">Teratosphaeria destructans</name>
    <dbReference type="NCBI Taxonomy" id="418781"/>
    <lineage>
        <taxon>Eukaryota</taxon>
        <taxon>Fungi</taxon>
        <taxon>Dikarya</taxon>
        <taxon>Ascomycota</taxon>
        <taxon>Pezizomycotina</taxon>
        <taxon>Dothideomycetes</taxon>
        <taxon>Dothideomycetidae</taxon>
        <taxon>Mycosphaerellales</taxon>
        <taxon>Teratosphaeriaceae</taxon>
        <taxon>Teratosphaeria</taxon>
    </lineage>
</organism>
<evidence type="ECO:0000256" key="21">
    <source>
        <dbReference type="ARBA" id="ARBA00040924"/>
    </source>
</evidence>
<dbReference type="GO" id="GO:0003723">
    <property type="term" value="F:RNA binding"/>
    <property type="evidence" value="ECO:0007669"/>
    <property type="project" value="UniProtKB-KW"/>
</dbReference>
<evidence type="ECO:0000256" key="1">
    <source>
        <dbReference type="ARBA" id="ARBA00000971"/>
    </source>
</evidence>
<evidence type="ECO:0000259" key="27">
    <source>
        <dbReference type="PROSITE" id="PS50072"/>
    </source>
</evidence>
<dbReference type="CDD" id="cd18046">
    <property type="entry name" value="DEADc_EIF4AII_EIF4AI_DDX2"/>
    <property type="match status" value="1"/>
</dbReference>
<feature type="non-terminal residue" evidence="31">
    <location>
        <position position="1"/>
    </location>
</feature>
<dbReference type="Proteomes" id="UP001138500">
    <property type="component" value="Unassembled WGS sequence"/>
</dbReference>
<feature type="domain" description="Helicase ATP-binding" evidence="28">
    <location>
        <begin position="105"/>
        <end position="275"/>
    </location>
</feature>
<evidence type="ECO:0000256" key="11">
    <source>
        <dbReference type="ARBA" id="ARBA00022917"/>
    </source>
</evidence>